<dbReference type="Gene3D" id="2.160.10.10">
    <property type="entry name" value="Hexapeptide repeat proteins"/>
    <property type="match status" value="1"/>
</dbReference>
<dbReference type="GO" id="GO:0016020">
    <property type="term" value="C:membrane"/>
    <property type="evidence" value="ECO:0007669"/>
    <property type="project" value="GOC"/>
</dbReference>
<dbReference type="NCBIfam" id="NF010934">
    <property type="entry name" value="PRK14354.1"/>
    <property type="match status" value="1"/>
</dbReference>
<dbReference type="EC" id="2.7.7.23" evidence="20"/>
<comment type="catalytic activity">
    <reaction evidence="18 20">
        <text>N-acetyl-alpha-D-glucosamine 1-phosphate + UTP + H(+) = UDP-N-acetyl-alpha-D-glucosamine + diphosphate</text>
        <dbReference type="Rhea" id="RHEA:13509"/>
        <dbReference type="ChEBI" id="CHEBI:15378"/>
        <dbReference type="ChEBI" id="CHEBI:33019"/>
        <dbReference type="ChEBI" id="CHEBI:46398"/>
        <dbReference type="ChEBI" id="CHEBI:57705"/>
        <dbReference type="ChEBI" id="CHEBI:57776"/>
        <dbReference type="EC" id="2.7.7.23"/>
    </reaction>
</comment>
<feature type="binding site" evidence="20">
    <location>
        <position position="230"/>
    </location>
    <ligand>
        <name>Mg(2+)</name>
        <dbReference type="ChEBI" id="CHEBI:18420"/>
    </ligand>
</feature>
<dbReference type="GO" id="GO:0071555">
    <property type="term" value="P:cell wall organization"/>
    <property type="evidence" value="ECO:0007669"/>
    <property type="project" value="UniProtKB-KW"/>
</dbReference>
<comment type="similarity">
    <text evidence="5 20">In the N-terminal section; belongs to the N-acetylglucosamine-1-phosphate uridyltransferase family.</text>
</comment>
<evidence type="ECO:0000256" key="18">
    <source>
        <dbReference type="ARBA" id="ARBA00048493"/>
    </source>
</evidence>
<dbReference type="OrthoDB" id="9775031at2"/>
<dbReference type="GO" id="GO:0003977">
    <property type="term" value="F:UDP-N-acetylglucosamine diphosphorylase activity"/>
    <property type="evidence" value="ECO:0007669"/>
    <property type="project" value="UniProtKB-UniRule"/>
</dbReference>
<feature type="binding site" evidence="20">
    <location>
        <position position="21"/>
    </location>
    <ligand>
        <name>UDP-N-acetyl-alpha-D-glucosamine</name>
        <dbReference type="ChEBI" id="CHEBI:57705"/>
    </ligand>
</feature>
<dbReference type="GO" id="GO:0000902">
    <property type="term" value="P:cell morphogenesis"/>
    <property type="evidence" value="ECO:0007669"/>
    <property type="project" value="UniProtKB-UniRule"/>
</dbReference>
<dbReference type="Proteomes" id="UP000184389">
    <property type="component" value="Unassembled WGS sequence"/>
</dbReference>
<comment type="subunit">
    <text evidence="20">Homotrimer.</text>
</comment>
<evidence type="ECO:0000256" key="16">
    <source>
        <dbReference type="ARBA" id="ARBA00023316"/>
    </source>
</evidence>
<feature type="binding site" evidence="20">
    <location>
        <position position="230"/>
    </location>
    <ligand>
        <name>UDP-N-acetyl-alpha-D-glucosamine</name>
        <dbReference type="ChEBI" id="CHEBI:57705"/>
    </ligand>
</feature>
<sequence length="463" mass="50872">MNISIVLAAGEGTRMKSKKSKVLHEVCGKPLLSYVLDASRDAAMEKNIVVIGHGGNEVAEAMEKEDVVFVHQPIGENVPYGTGFAVMQARDYIEDDSYVIILYGDTPLITGDTLNKLVEYHKSCKNVCTVLTAQLEDPTSYGRIIRDEKGNILSIVEHKDATEEERKIKEINSGIYCFDGKYLKLALDNINNDNAQGEYYITDAVQVLKGKNLKVGAYKIENSEEIYGINSRKELANAEKIMKRRIIEKFMENGVTIIDPDSTYINAEAKIGRDTIIYPGTIIEGNSVIGEDCIIGHNTRIANGRIGNRVEIQISTILDSSIDDDSKIGPYAYLRPNSHIGKNVKIGDFVEVKNSNVGDNSKASHLSYIGDADVGKSVNVGCGVVFVNYNGKIKQRSIVEDNAFIGSNSNLVAPVVVREWGYVAAGSTITDEVENGALSIARARQVNKEGWTYKKGFADKNNK</sequence>
<feature type="binding site" evidence="20">
    <location>
        <position position="105"/>
    </location>
    <ligand>
        <name>Mg(2+)</name>
        <dbReference type="ChEBI" id="CHEBI:18420"/>
    </ligand>
</feature>
<dbReference type="InterPro" id="IPR005835">
    <property type="entry name" value="NTP_transferase_dom"/>
</dbReference>
<feature type="binding site" evidence="20">
    <location>
        <begin position="388"/>
        <end position="389"/>
    </location>
    <ligand>
        <name>acetyl-CoA</name>
        <dbReference type="ChEBI" id="CHEBI:57288"/>
    </ligand>
</feature>
<feature type="region of interest" description="Linker" evidence="20">
    <location>
        <begin position="233"/>
        <end position="253"/>
    </location>
</feature>
<dbReference type="PANTHER" id="PTHR43584">
    <property type="entry name" value="NUCLEOTIDYL TRANSFERASE"/>
    <property type="match status" value="1"/>
</dbReference>
<dbReference type="UniPathway" id="UPA00973"/>
<dbReference type="GO" id="GO:0009252">
    <property type="term" value="P:peptidoglycan biosynthetic process"/>
    <property type="evidence" value="ECO:0007669"/>
    <property type="project" value="UniProtKB-UniRule"/>
</dbReference>
<evidence type="ECO:0000256" key="7">
    <source>
        <dbReference type="ARBA" id="ARBA00022679"/>
    </source>
</evidence>
<feature type="binding site" evidence="20">
    <location>
        <position position="353"/>
    </location>
    <ligand>
        <name>UDP-N-acetyl-alpha-D-glucosamine</name>
        <dbReference type="ChEBI" id="CHEBI:57705"/>
    </ligand>
</feature>
<keyword evidence="6 20" id="KW-0963">Cytoplasm</keyword>
<dbReference type="InterPro" id="IPR005882">
    <property type="entry name" value="Bifunctional_GlmU"/>
</dbReference>
<feature type="binding site" evidence="20">
    <location>
        <position position="368"/>
    </location>
    <ligand>
        <name>UDP-N-acetyl-alpha-D-glucosamine</name>
        <dbReference type="ChEBI" id="CHEBI:57705"/>
    </ligand>
</feature>
<dbReference type="GO" id="GO:0009245">
    <property type="term" value="P:lipid A biosynthetic process"/>
    <property type="evidence" value="ECO:0007669"/>
    <property type="project" value="UniProtKB-UniRule"/>
</dbReference>
<comment type="cofactor">
    <cofactor evidence="20">
        <name>Mg(2+)</name>
        <dbReference type="ChEBI" id="CHEBI:18420"/>
    </cofactor>
    <text evidence="20">Binds 1 Mg(2+) ion per subunit.</text>
</comment>
<dbReference type="InterPro" id="IPR011004">
    <property type="entry name" value="Trimer_LpxA-like_sf"/>
</dbReference>
<dbReference type="Pfam" id="PF00132">
    <property type="entry name" value="Hexapep"/>
    <property type="match status" value="2"/>
</dbReference>
<dbReference type="EMBL" id="FQXR01000009">
    <property type="protein sequence ID" value="SHI07265.1"/>
    <property type="molecule type" value="Genomic_DNA"/>
</dbReference>
<evidence type="ECO:0000256" key="2">
    <source>
        <dbReference type="ARBA" id="ARBA00005166"/>
    </source>
</evidence>
<dbReference type="InterPro" id="IPR050065">
    <property type="entry name" value="GlmU-like"/>
</dbReference>
<keyword evidence="13 20" id="KW-0573">Peptidoglycan synthesis</keyword>
<feature type="binding site" evidence="20">
    <location>
        <position position="157"/>
    </location>
    <ligand>
        <name>UDP-N-acetyl-alpha-D-glucosamine</name>
        <dbReference type="ChEBI" id="CHEBI:57705"/>
    </ligand>
</feature>
<evidence type="ECO:0000313" key="22">
    <source>
        <dbReference type="EMBL" id="SHI07265.1"/>
    </source>
</evidence>
<evidence type="ECO:0000256" key="13">
    <source>
        <dbReference type="ARBA" id="ARBA00022984"/>
    </source>
</evidence>
<dbReference type="UniPathway" id="UPA00113">
    <property type="reaction ID" value="UER00532"/>
</dbReference>
<keyword evidence="11 20" id="KW-0460">Magnesium</keyword>
<feature type="region of interest" description="N-acetyltransferase" evidence="20">
    <location>
        <begin position="254"/>
        <end position="463"/>
    </location>
</feature>
<evidence type="ECO:0000256" key="11">
    <source>
        <dbReference type="ARBA" id="ARBA00022842"/>
    </source>
</evidence>
<evidence type="ECO:0000256" key="17">
    <source>
        <dbReference type="ARBA" id="ARBA00048247"/>
    </source>
</evidence>
<feature type="binding site" evidence="20">
    <location>
        <position position="379"/>
    </location>
    <ligand>
        <name>UDP-N-acetyl-alpha-D-glucosamine</name>
        <dbReference type="ChEBI" id="CHEBI:57705"/>
    </ligand>
</feature>
<keyword evidence="12 20" id="KW-0133">Cell shape</keyword>
<dbReference type="GO" id="GO:0000287">
    <property type="term" value="F:magnesium ion binding"/>
    <property type="evidence" value="ECO:0007669"/>
    <property type="project" value="UniProtKB-UniRule"/>
</dbReference>
<evidence type="ECO:0000256" key="1">
    <source>
        <dbReference type="ARBA" id="ARBA00004496"/>
    </source>
</evidence>
<accession>A0A1M5Y5A4</accession>
<keyword evidence="8 20" id="KW-0548">Nucleotidyltransferase</keyword>
<keyword evidence="10 20" id="KW-0677">Repeat</keyword>
<feature type="binding site" evidence="20">
    <location>
        <position position="425"/>
    </location>
    <ligand>
        <name>acetyl-CoA</name>
        <dbReference type="ChEBI" id="CHEBI:57288"/>
    </ligand>
</feature>
<gene>
    <name evidence="20" type="primary">glmU</name>
    <name evidence="22" type="ORF">SAMN02745180_02001</name>
</gene>
<feature type="binding site" evidence="20">
    <location>
        <begin position="103"/>
        <end position="105"/>
    </location>
    <ligand>
        <name>UDP-N-acetyl-alpha-D-glucosamine</name>
        <dbReference type="ChEBI" id="CHEBI:57705"/>
    </ligand>
</feature>
<dbReference type="Gene3D" id="3.90.550.10">
    <property type="entry name" value="Spore Coat Polysaccharide Biosynthesis Protein SpsA, Chain A"/>
    <property type="match status" value="1"/>
</dbReference>
<comment type="pathway">
    <text evidence="20">Bacterial outer membrane biogenesis; LPS lipid A biosynthesis.</text>
</comment>
<reference evidence="22 23" key="1">
    <citation type="submission" date="2016-11" db="EMBL/GenBank/DDBJ databases">
        <authorList>
            <person name="Jaros S."/>
            <person name="Januszkiewicz K."/>
            <person name="Wedrychowicz H."/>
        </authorList>
    </citation>
    <scope>NUCLEOTIDE SEQUENCE [LARGE SCALE GENOMIC DNA]</scope>
    <source>
        <strain evidence="22 23">DSM 13106</strain>
    </source>
</reference>
<keyword evidence="14 20" id="KW-0511">Multifunctional enzyme</keyword>
<dbReference type="STRING" id="1123281.SAMN02745180_02001"/>
<comment type="pathway">
    <text evidence="2 20">Nucleotide-sugar biosynthesis; UDP-N-acetyl-alpha-D-glucosamine biosynthesis; N-acetyl-alpha-D-glucosamine 1-phosphate from alpha-D-glucosamine 6-phosphate (route II): step 2/2.</text>
</comment>
<dbReference type="CDD" id="cd03353">
    <property type="entry name" value="LbH_GlmU_C"/>
    <property type="match status" value="1"/>
</dbReference>
<dbReference type="InterPro" id="IPR001451">
    <property type="entry name" value="Hexapep"/>
</dbReference>
<feature type="binding site" evidence="20">
    <location>
        <position position="172"/>
    </location>
    <ligand>
        <name>UDP-N-acetyl-alpha-D-glucosamine</name>
        <dbReference type="ChEBI" id="CHEBI:57705"/>
    </ligand>
</feature>
<dbReference type="EC" id="2.3.1.157" evidence="20"/>
<dbReference type="RefSeq" id="WP_072744652.1">
    <property type="nucleotide sequence ID" value="NZ_FQXR01000009.1"/>
</dbReference>
<comment type="similarity">
    <text evidence="4 20">In the C-terminal section; belongs to the transferase hexapeptide repeat family.</text>
</comment>
<evidence type="ECO:0000256" key="3">
    <source>
        <dbReference type="ARBA" id="ARBA00005208"/>
    </source>
</evidence>
<dbReference type="GO" id="GO:0019134">
    <property type="term" value="F:glucosamine-1-phosphate N-acetyltransferase activity"/>
    <property type="evidence" value="ECO:0007669"/>
    <property type="project" value="UniProtKB-UniRule"/>
</dbReference>
<keyword evidence="16 20" id="KW-0961">Cell wall biogenesis/degradation</keyword>
<keyword evidence="15 20" id="KW-0012">Acyltransferase</keyword>
<evidence type="ECO:0000256" key="10">
    <source>
        <dbReference type="ARBA" id="ARBA00022737"/>
    </source>
</evidence>
<feature type="binding site" evidence="20">
    <location>
        <position position="335"/>
    </location>
    <ligand>
        <name>UDP-N-acetyl-alpha-D-glucosamine</name>
        <dbReference type="ChEBI" id="CHEBI:57705"/>
    </ligand>
</feature>
<keyword evidence="9 20" id="KW-0479">Metal-binding</keyword>
<proteinExistence type="inferred from homology"/>
<name>A0A1M5Y5A4_9FIRM</name>
<comment type="pathway">
    <text evidence="3 20">Nucleotide-sugar biosynthesis; UDP-N-acetyl-alpha-D-glucosamine biosynthesis; UDP-N-acetyl-alpha-D-glucosamine from N-acetyl-alpha-D-glucosamine 1-phosphate: step 1/1.</text>
</comment>
<dbReference type="AlphaFoldDB" id="A0A1M5Y5A4"/>
<keyword evidence="7 20" id="KW-0808">Transferase</keyword>
<evidence type="ECO:0000256" key="4">
    <source>
        <dbReference type="ARBA" id="ARBA00007707"/>
    </source>
</evidence>
<evidence type="ECO:0000256" key="6">
    <source>
        <dbReference type="ARBA" id="ARBA00022490"/>
    </source>
</evidence>
<keyword evidence="23" id="KW-1185">Reference proteome</keyword>
<evidence type="ECO:0000256" key="8">
    <source>
        <dbReference type="ARBA" id="ARBA00022695"/>
    </source>
</evidence>
<comment type="caution">
    <text evidence="20">Lacks conserved residue(s) required for the propagation of feature annotation.</text>
</comment>
<dbReference type="InterPro" id="IPR029044">
    <property type="entry name" value="Nucleotide-diphossugar_trans"/>
</dbReference>
<dbReference type="GO" id="GO:0006048">
    <property type="term" value="P:UDP-N-acetylglucosamine biosynthetic process"/>
    <property type="evidence" value="ECO:0007669"/>
    <property type="project" value="UniProtKB-UniPathway"/>
</dbReference>
<feature type="active site" description="Proton acceptor" evidence="20">
    <location>
        <position position="365"/>
    </location>
</feature>
<evidence type="ECO:0000313" key="23">
    <source>
        <dbReference type="Proteomes" id="UP000184389"/>
    </source>
</evidence>
<feature type="region of interest" description="Pyrophosphorylase" evidence="20">
    <location>
        <begin position="1"/>
        <end position="232"/>
    </location>
</feature>
<protein>
    <recommendedName>
        <fullName evidence="20">Bifunctional protein GlmU</fullName>
    </recommendedName>
    <domain>
        <recommendedName>
            <fullName evidence="20">UDP-N-acetylglucosamine pyrophosphorylase</fullName>
            <ecNumber evidence="20">2.7.7.23</ecNumber>
        </recommendedName>
        <alternativeName>
            <fullName evidence="20">N-acetylglucosamine-1-phosphate uridyltransferase</fullName>
        </alternativeName>
    </domain>
    <domain>
        <recommendedName>
            <fullName evidence="20">Glucosamine-1-phosphate N-acetyltransferase</fullName>
            <ecNumber evidence="20">2.3.1.157</ecNumber>
        </recommendedName>
    </domain>
</protein>
<dbReference type="PANTHER" id="PTHR43584:SF3">
    <property type="entry name" value="BIFUNCTIONAL PROTEIN GLMU"/>
    <property type="match status" value="1"/>
</dbReference>
<feature type="binding site" evidence="20">
    <location>
        <begin position="81"/>
        <end position="82"/>
    </location>
    <ligand>
        <name>UDP-N-acetyl-alpha-D-glucosamine</name>
        <dbReference type="ChEBI" id="CHEBI:57705"/>
    </ligand>
</feature>
<dbReference type="NCBIfam" id="TIGR01173">
    <property type="entry name" value="glmU"/>
    <property type="match status" value="1"/>
</dbReference>
<comment type="function">
    <text evidence="19 20">Catalyzes the last two sequential reactions in the de novo biosynthetic pathway for UDP-N-acetylglucosamine (UDP-GlcNAc). The C-terminal domain catalyzes the transfer of acetyl group from acetyl coenzyme A to glucosamine-1-phosphate (GlcN-1-P) to produce N-acetylglucosamine-1-phosphate (GlcNAc-1-P), which is converted into UDP-GlcNAc by the transfer of uridine 5-monophosphate (from uridine 5-triphosphate), a reaction catalyzed by the N-terminal domain.</text>
</comment>
<evidence type="ECO:0000256" key="9">
    <source>
        <dbReference type="ARBA" id="ARBA00022723"/>
    </source>
</evidence>
<comment type="catalytic activity">
    <reaction evidence="17 20">
        <text>alpha-D-glucosamine 1-phosphate + acetyl-CoA = N-acetyl-alpha-D-glucosamine 1-phosphate + CoA + H(+)</text>
        <dbReference type="Rhea" id="RHEA:13725"/>
        <dbReference type="ChEBI" id="CHEBI:15378"/>
        <dbReference type="ChEBI" id="CHEBI:57287"/>
        <dbReference type="ChEBI" id="CHEBI:57288"/>
        <dbReference type="ChEBI" id="CHEBI:57776"/>
        <dbReference type="ChEBI" id="CHEBI:58516"/>
        <dbReference type="EC" id="2.3.1.157"/>
    </reaction>
</comment>
<dbReference type="SUPFAM" id="SSF53448">
    <property type="entry name" value="Nucleotide-diphospho-sugar transferases"/>
    <property type="match status" value="1"/>
</dbReference>
<dbReference type="HAMAP" id="MF_01631">
    <property type="entry name" value="GlmU"/>
    <property type="match status" value="1"/>
</dbReference>
<feature type="binding site" evidence="20">
    <location>
        <begin position="7"/>
        <end position="10"/>
    </location>
    <ligand>
        <name>UDP-N-acetyl-alpha-D-glucosamine</name>
        <dbReference type="ChEBI" id="CHEBI:57705"/>
    </ligand>
</feature>
<feature type="binding site" evidence="20">
    <location>
        <position position="407"/>
    </location>
    <ligand>
        <name>acetyl-CoA</name>
        <dbReference type="ChEBI" id="CHEBI:57288"/>
    </ligand>
</feature>
<dbReference type="SUPFAM" id="SSF51161">
    <property type="entry name" value="Trimeric LpxA-like enzymes"/>
    <property type="match status" value="1"/>
</dbReference>
<evidence type="ECO:0000256" key="14">
    <source>
        <dbReference type="ARBA" id="ARBA00023268"/>
    </source>
</evidence>
<feature type="binding site" evidence="20">
    <location>
        <position position="142"/>
    </location>
    <ligand>
        <name>UDP-N-acetyl-alpha-D-glucosamine</name>
        <dbReference type="ChEBI" id="CHEBI:57705"/>
    </ligand>
</feature>
<dbReference type="GO" id="GO:0008360">
    <property type="term" value="P:regulation of cell shape"/>
    <property type="evidence" value="ECO:0007669"/>
    <property type="project" value="UniProtKB-KW"/>
</dbReference>
<evidence type="ECO:0000256" key="15">
    <source>
        <dbReference type="ARBA" id="ARBA00023315"/>
    </source>
</evidence>
<evidence type="ECO:0000256" key="5">
    <source>
        <dbReference type="ARBA" id="ARBA00007947"/>
    </source>
</evidence>
<evidence type="ECO:0000256" key="20">
    <source>
        <dbReference type="HAMAP-Rule" id="MF_01631"/>
    </source>
</evidence>
<dbReference type="Pfam" id="PF00483">
    <property type="entry name" value="NTP_transferase"/>
    <property type="match status" value="1"/>
</dbReference>
<evidence type="ECO:0000256" key="19">
    <source>
        <dbReference type="ARBA" id="ARBA00049628"/>
    </source>
</evidence>
<evidence type="ECO:0000256" key="12">
    <source>
        <dbReference type="ARBA" id="ARBA00022960"/>
    </source>
</evidence>
<evidence type="ECO:0000259" key="21">
    <source>
        <dbReference type="Pfam" id="PF00483"/>
    </source>
</evidence>
<organism evidence="22 23">
    <name type="scientific">Sporanaerobacter acetigenes DSM 13106</name>
    <dbReference type="NCBI Taxonomy" id="1123281"/>
    <lineage>
        <taxon>Bacteria</taxon>
        <taxon>Bacillati</taxon>
        <taxon>Bacillota</taxon>
        <taxon>Tissierellia</taxon>
        <taxon>Tissierellales</taxon>
        <taxon>Sporanaerobacteraceae</taxon>
        <taxon>Sporanaerobacter</taxon>
    </lineage>
</organism>
<dbReference type="CDD" id="cd02540">
    <property type="entry name" value="GT2_GlmU_N_bac"/>
    <property type="match status" value="1"/>
</dbReference>
<feature type="binding site" evidence="20">
    <location>
        <position position="442"/>
    </location>
    <ligand>
        <name>acetyl-CoA</name>
        <dbReference type="ChEBI" id="CHEBI:57288"/>
    </ligand>
</feature>
<dbReference type="GO" id="GO:0005737">
    <property type="term" value="C:cytoplasm"/>
    <property type="evidence" value="ECO:0007669"/>
    <property type="project" value="UniProtKB-SubCell"/>
</dbReference>
<comment type="subcellular location">
    <subcellularLocation>
        <location evidence="1 20">Cytoplasm</location>
    </subcellularLocation>
</comment>
<dbReference type="InterPro" id="IPR038009">
    <property type="entry name" value="GlmU_C_LbH"/>
</dbReference>
<feature type="domain" description="Nucleotidyl transferase" evidence="21">
    <location>
        <begin position="4"/>
        <end position="208"/>
    </location>
</feature>